<dbReference type="AlphaFoldDB" id="A0A0U5J8F2"/>
<gene>
    <name evidence="1" type="ORF">PNK_0056</name>
</gene>
<sequence>MVHQWEPQQILEPRLALELIWEQFLDLPLFKIRLLGAG</sequence>
<organism evidence="1 2">
    <name type="scientific">Candidatus Protochlamydia naegleriophila</name>
    <dbReference type="NCBI Taxonomy" id="389348"/>
    <lineage>
        <taxon>Bacteria</taxon>
        <taxon>Pseudomonadati</taxon>
        <taxon>Chlamydiota</taxon>
        <taxon>Chlamydiia</taxon>
        <taxon>Parachlamydiales</taxon>
        <taxon>Parachlamydiaceae</taxon>
        <taxon>Candidatus Protochlamydia</taxon>
    </lineage>
</organism>
<dbReference type="KEGG" id="pnl:PNK_0056"/>
<evidence type="ECO:0000313" key="1">
    <source>
        <dbReference type="EMBL" id="CUI15694.1"/>
    </source>
</evidence>
<proteinExistence type="predicted"/>
<keyword evidence="2" id="KW-1185">Reference proteome</keyword>
<dbReference type="PATRIC" id="fig|389348.3.peg.65"/>
<name>A0A0U5J8F2_9BACT</name>
<evidence type="ECO:0000313" key="2">
    <source>
        <dbReference type="Proteomes" id="UP000069902"/>
    </source>
</evidence>
<dbReference type="Proteomes" id="UP000069902">
    <property type="component" value="Chromosome cPNK"/>
</dbReference>
<dbReference type="EMBL" id="LN879502">
    <property type="protein sequence ID" value="CUI15694.1"/>
    <property type="molecule type" value="Genomic_DNA"/>
</dbReference>
<accession>A0A0U5J8F2</accession>
<dbReference type="InParanoid" id="A0A0U5J8F2"/>
<reference evidence="2" key="1">
    <citation type="submission" date="2015-09" db="EMBL/GenBank/DDBJ databases">
        <authorList>
            <person name="Bertelli C."/>
        </authorList>
    </citation>
    <scope>NUCLEOTIDE SEQUENCE [LARGE SCALE GENOMIC DNA]</scope>
    <source>
        <strain evidence="2">KNic</strain>
    </source>
</reference>
<protein>
    <submittedName>
        <fullName evidence="1">Uncharacterized protein</fullName>
    </submittedName>
</protein>
<dbReference type="STRING" id="389348.PNK_0056"/>